<dbReference type="CDD" id="cd00093">
    <property type="entry name" value="HTH_XRE"/>
    <property type="match status" value="1"/>
</dbReference>
<reference evidence="2" key="2">
    <citation type="submission" date="2021-04" db="EMBL/GenBank/DDBJ databases">
        <authorList>
            <person name="Gilroy R."/>
        </authorList>
    </citation>
    <scope>NUCLEOTIDE SEQUENCE</scope>
    <source>
        <strain evidence="2">CHK192-8294</strain>
    </source>
</reference>
<dbReference type="InterPro" id="IPR050077">
    <property type="entry name" value="LexA_repressor"/>
</dbReference>
<dbReference type="CDD" id="cd06529">
    <property type="entry name" value="S24_LexA-like"/>
    <property type="match status" value="1"/>
</dbReference>
<dbReference type="InterPro" id="IPR015927">
    <property type="entry name" value="Peptidase_S24_S26A/B/C"/>
</dbReference>
<gene>
    <name evidence="2" type="ORF">H9712_08975</name>
</gene>
<dbReference type="Gene3D" id="2.10.109.10">
    <property type="entry name" value="Umud Fragment, subunit A"/>
    <property type="match status" value="1"/>
</dbReference>
<accession>A0A9D2SB91</accession>
<dbReference type="Proteomes" id="UP000823921">
    <property type="component" value="Unassembled WGS sequence"/>
</dbReference>
<name>A0A9D2SB91_9FIRM</name>
<dbReference type="Gene3D" id="1.10.260.40">
    <property type="entry name" value="lambda repressor-like DNA-binding domains"/>
    <property type="match status" value="1"/>
</dbReference>
<dbReference type="EMBL" id="DWXO01000084">
    <property type="protein sequence ID" value="HJB81107.1"/>
    <property type="molecule type" value="Genomic_DNA"/>
</dbReference>
<dbReference type="InterPro" id="IPR039418">
    <property type="entry name" value="LexA-like"/>
</dbReference>
<dbReference type="AlphaFoldDB" id="A0A9D2SB91"/>
<dbReference type="InterPro" id="IPR001387">
    <property type="entry name" value="Cro/C1-type_HTH"/>
</dbReference>
<dbReference type="SMART" id="SM00530">
    <property type="entry name" value="HTH_XRE"/>
    <property type="match status" value="1"/>
</dbReference>
<evidence type="ECO:0000313" key="3">
    <source>
        <dbReference type="Proteomes" id="UP000823921"/>
    </source>
</evidence>
<comment type="caution">
    <text evidence="2">The sequence shown here is derived from an EMBL/GenBank/DDBJ whole genome shotgun (WGS) entry which is preliminary data.</text>
</comment>
<protein>
    <submittedName>
        <fullName evidence="2">XRE family transcriptional regulator</fullName>
    </submittedName>
</protein>
<sequence length="207" mass="22433">MDVMQIVENIQYYCDKKGVTPTVAGKESGAGKELVTNMKRKGTMPSVEKIRLFANYLGVTTSELLGEAVGSAPSGVRIPVLGTIPAGTPLDAIEDILDWEEIPAAWATGGRQYFGLRVRGDSMYPRYLDGDTVILKKETTCESGDDCAVLVNGSEATLKQVMIKGDGSLELRPTNPAYPPRTYSPAEIESIPVQIIGVVVELRRKIK</sequence>
<dbReference type="PROSITE" id="PS50943">
    <property type="entry name" value="HTH_CROC1"/>
    <property type="match status" value="1"/>
</dbReference>
<dbReference type="InterPro" id="IPR036286">
    <property type="entry name" value="LexA/Signal_pep-like_sf"/>
</dbReference>
<feature type="domain" description="HTH cro/C1-type" evidence="1">
    <location>
        <begin position="45"/>
        <end position="64"/>
    </location>
</feature>
<dbReference type="PANTHER" id="PTHR33516:SF2">
    <property type="entry name" value="LEXA REPRESSOR-RELATED"/>
    <property type="match status" value="1"/>
</dbReference>
<organism evidence="2 3">
    <name type="scientific">Candidatus Flavonifractor intestinigallinarum</name>
    <dbReference type="NCBI Taxonomy" id="2838586"/>
    <lineage>
        <taxon>Bacteria</taxon>
        <taxon>Bacillati</taxon>
        <taxon>Bacillota</taxon>
        <taxon>Clostridia</taxon>
        <taxon>Eubacteriales</taxon>
        <taxon>Oscillospiraceae</taxon>
        <taxon>Flavonifractor</taxon>
    </lineage>
</organism>
<dbReference type="SUPFAM" id="SSF47413">
    <property type="entry name" value="lambda repressor-like DNA-binding domains"/>
    <property type="match status" value="1"/>
</dbReference>
<dbReference type="Pfam" id="PF00717">
    <property type="entry name" value="Peptidase_S24"/>
    <property type="match status" value="1"/>
</dbReference>
<reference evidence="2" key="1">
    <citation type="journal article" date="2021" name="PeerJ">
        <title>Extensive microbial diversity within the chicken gut microbiome revealed by metagenomics and culture.</title>
        <authorList>
            <person name="Gilroy R."/>
            <person name="Ravi A."/>
            <person name="Getino M."/>
            <person name="Pursley I."/>
            <person name="Horton D.L."/>
            <person name="Alikhan N.F."/>
            <person name="Baker D."/>
            <person name="Gharbi K."/>
            <person name="Hall N."/>
            <person name="Watson M."/>
            <person name="Adriaenssens E.M."/>
            <person name="Foster-Nyarko E."/>
            <person name="Jarju S."/>
            <person name="Secka A."/>
            <person name="Antonio M."/>
            <person name="Oren A."/>
            <person name="Chaudhuri R.R."/>
            <person name="La Ragione R."/>
            <person name="Hildebrand F."/>
            <person name="Pallen M.J."/>
        </authorList>
    </citation>
    <scope>NUCLEOTIDE SEQUENCE</scope>
    <source>
        <strain evidence="2">CHK192-8294</strain>
    </source>
</reference>
<dbReference type="GO" id="GO:0003677">
    <property type="term" value="F:DNA binding"/>
    <property type="evidence" value="ECO:0007669"/>
    <property type="project" value="InterPro"/>
</dbReference>
<dbReference type="SUPFAM" id="SSF51306">
    <property type="entry name" value="LexA/Signal peptidase"/>
    <property type="match status" value="1"/>
</dbReference>
<proteinExistence type="predicted"/>
<evidence type="ECO:0000313" key="2">
    <source>
        <dbReference type="EMBL" id="HJB81107.1"/>
    </source>
</evidence>
<dbReference type="PANTHER" id="PTHR33516">
    <property type="entry name" value="LEXA REPRESSOR"/>
    <property type="match status" value="1"/>
</dbReference>
<dbReference type="InterPro" id="IPR010982">
    <property type="entry name" value="Lambda_DNA-bd_dom_sf"/>
</dbReference>
<evidence type="ECO:0000259" key="1">
    <source>
        <dbReference type="PROSITE" id="PS50943"/>
    </source>
</evidence>